<dbReference type="EMBL" id="KQ418493">
    <property type="protein sequence ID" value="KOF87114.1"/>
    <property type="molecule type" value="Genomic_DNA"/>
</dbReference>
<keyword evidence="1" id="KW-0812">Transmembrane</keyword>
<reference evidence="2" key="1">
    <citation type="submission" date="2015-07" db="EMBL/GenBank/DDBJ databases">
        <title>MeaNS - Measles Nucleotide Surveillance Program.</title>
        <authorList>
            <person name="Tran T."/>
            <person name="Druce J."/>
        </authorList>
    </citation>
    <scope>NUCLEOTIDE SEQUENCE</scope>
    <source>
        <strain evidence="2">UCB-OBI-ISO-001</strain>
        <tissue evidence="2">Gonad</tissue>
    </source>
</reference>
<evidence type="ECO:0000256" key="1">
    <source>
        <dbReference type="SAM" id="Phobius"/>
    </source>
</evidence>
<keyword evidence="1" id="KW-0472">Membrane</keyword>
<evidence type="ECO:0000313" key="2">
    <source>
        <dbReference type="EMBL" id="KOF87114.1"/>
    </source>
</evidence>
<organism evidence="2">
    <name type="scientific">Octopus bimaculoides</name>
    <name type="common">California two-spotted octopus</name>
    <dbReference type="NCBI Taxonomy" id="37653"/>
    <lineage>
        <taxon>Eukaryota</taxon>
        <taxon>Metazoa</taxon>
        <taxon>Spiralia</taxon>
        <taxon>Lophotrochozoa</taxon>
        <taxon>Mollusca</taxon>
        <taxon>Cephalopoda</taxon>
        <taxon>Coleoidea</taxon>
        <taxon>Octopodiformes</taxon>
        <taxon>Octopoda</taxon>
        <taxon>Incirrata</taxon>
        <taxon>Octopodidae</taxon>
        <taxon>Octopus</taxon>
    </lineage>
</organism>
<gene>
    <name evidence="2" type="ORF">OCBIM_22017413mg</name>
</gene>
<dbReference type="AlphaFoldDB" id="A0A0L8HDG4"/>
<proteinExistence type="predicted"/>
<accession>A0A0L8HDG4</accession>
<sequence length="68" mass="8394">MFFHVLEFYNLDIWNKDYLPFSSFKRIVYFCFYHISFFLLVSNIKLFLPLHQYCNILLFKSLSPSRLD</sequence>
<name>A0A0L8HDG4_OCTBM</name>
<keyword evidence="1" id="KW-1133">Transmembrane helix</keyword>
<protein>
    <submittedName>
        <fullName evidence="2">Uncharacterized protein</fullName>
    </submittedName>
</protein>
<feature type="transmembrane region" description="Helical" evidence="1">
    <location>
        <begin position="27"/>
        <end position="48"/>
    </location>
</feature>